<keyword evidence="3" id="KW-1185">Reference proteome</keyword>
<accession>A0AAV6JBT4</accession>
<feature type="compositionally biased region" description="Basic residues" evidence="1">
    <location>
        <begin position="23"/>
        <end position="41"/>
    </location>
</feature>
<name>A0AAV6JBT4_9ERIC</name>
<evidence type="ECO:0000313" key="2">
    <source>
        <dbReference type="EMBL" id="KAG5538208.1"/>
    </source>
</evidence>
<dbReference type="Proteomes" id="UP000823749">
    <property type="component" value="Chromosome 7"/>
</dbReference>
<gene>
    <name evidence="2" type="ORF">RHGRI_018959</name>
</gene>
<feature type="region of interest" description="Disordered" evidence="1">
    <location>
        <begin position="1"/>
        <end position="66"/>
    </location>
</feature>
<evidence type="ECO:0000256" key="1">
    <source>
        <dbReference type="SAM" id="MobiDB-lite"/>
    </source>
</evidence>
<organism evidence="2 3">
    <name type="scientific">Rhododendron griersonianum</name>
    <dbReference type="NCBI Taxonomy" id="479676"/>
    <lineage>
        <taxon>Eukaryota</taxon>
        <taxon>Viridiplantae</taxon>
        <taxon>Streptophyta</taxon>
        <taxon>Embryophyta</taxon>
        <taxon>Tracheophyta</taxon>
        <taxon>Spermatophyta</taxon>
        <taxon>Magnoliopsida</taxon>
        <taxon>eudicotyledons</taxon>
        <taxon>Gunneridae</taxon>
        <taxon>Pentapetalae</taxon>
        <taxon>asterids</taxon>
        <taxon>Ericales</taxon>
        <taxon>Ericaceae</taxon>
        <taxon>Ericoideae</taxon>
        <taxon>Rhodoreae</taxon>
        <taxon>Rhododendron</taxon>
    </lineage>
</organism>
<comment type="caution">
    <text evidence="2">The sequence shown here is derived from an EMBL/GenBank/DDBJ whole genome shotgun (WGS) entry which is preliminary data.</text>
</comment>
<dbReference type="AlphaFoldDB" id="A0AAV6JBT4"/>
<dbReference type="EMBL" id="JACTNZ010000007">
    <property type="protein sequence ID" value="KAG5538208.1"/>
    <property type="molecule type" value="Genomic_DNA"/>
</dbReference>
<proteinExistence type="predicted"/>
<protein>
    <submittedName>
        <fullName evidence="2">Uncharacterized protein</fullName>
    </submittedName>
</protein>
<evidence type="ECO:0000313" key="3">
    <source>
        <dbReference type="Proteomes" id="UP000823749"/>
    </source>
</evidence>
<sequence length="184" mass="20802">MRSQGTDPETHKKLSDPAVQEQKKKRKSSSKNEKKKKKKGKYSNVEVVTEKQKVHTPKPTRIKSLSSFSMSRTNSFDWTSGSSSNELGDHRGLFGSTEVAANINNPWSTNFKEVGFLIGEDQDHGDHDHLVINGSDLVCESFVPMCDDNLEKLYEEYLQLLEIGDGDDHHDRVQLDSFAESFLI</sequence>
<reference evidence="2" key="1">
    <citation type="submission" date="2020-08" db="EMBL/GenBank/DDBJ databases">
        <title>Plant Genome Project.</title>
        <authorList>
            <person name="Zhang R.-G."/>
        </authorList>
    </citation>
    <scope>NUCLEOTIDE SEQUENCE</scope>
    <source>
        <strain evidence="2">WSP0</strain>
        <tissue evidence="2">Leaf</tissue>
    </source>
</reference>